<reference evidence="6 7" key="1">
    <citation type="submission" date="2015-07" db="EMBL/GenBank/DDBJ databases">
        <title>Genome sequence of Levilinea saccharolytica DSM 16555.</title>
        <authorList>
            <person name="Hemp J."/>
            <person name="Ward L.M."/>
            <person name="Pace L.A."/>
            <person name="Fischer W.W."/>
        </authorList>
    </citation>
    <scope>NUCLEOTIDE SEQUENCE [LARGE SCALE GENOMIC DNA]</scope>
    <source>
        <strain evidence="6 7">KIBI-1</strain>
    </source>
</reference>
<gene>
    <name evidence="6" type="ORF">ADN01_01960</name>
</gene>
<dbReference type="GO" id="GO:0016887">
    <property type="term" value="F:ATP hydrolysis activity"/>
    <property type="evidence" value="ECO:0007669"/>
    <property type="project" value="InterPro"/>
</dbReference>
<comment type="similarity">
    <text evidence="1">Belongs to the ABC transporter superfamily.</text>
</comment>
<keyword evidence="3" id="KW-0547">Nucleotide-binding</keyword>
<evidence type="ECO:0000313" key="6">
    <source>
        <dbReference type="EMBL" id="KPL90843.1"/>
    </source>
</evidence>
<dbReference type="Pfam" id="PF00005">
    <property type="entry name" value="ABC_tran"/>
    <property type="match status" value="1"/>
</dbReference>
<dbReference type="PANTHER" id="PTHR43335:SF2">
    <property type="entry name" value="ABC TRANSPORTER, ATP-BINDING PROTEIN"/>
    <property type="match status" value="1"/>
</dbReference>
<dbReference type="SMART" id="SM00382">
    <property type="entry name" value="AAA"/>
    <property type="match status" value="1"/>
</dbReference>
<dbReference type="EMBL" id="LGCM01000008">
    <property type="protein sequence ID" value="KPL90843.1"/>
    <property type="molecule type" value="Genomic_DNA"/>
</dbReference>
<dbReference type="InterPro" id="IPR003593">
    <property type="entry name" value="AAA+_ATPase"/>
</dbReference>
<evidence type="ECO:0000259" key="5">
    <source>
        <dbReference type="PROSITE" id="PS50893"/>
    </source>
</evidence>
<dbReference type="RefSeq" id="WP_062419265.1">
    <property type="nucleotide sequence ID" value="NZ_DF967974.1"/>
</dbReference>
<keyword evidence="2" id="KW-0813">Transport</keyword>
<dbReference type="AlphaFoldDB" id="A0A0P6Y0G8"/>
<dbReference type="SUPFAM" id="SSF52540">
    <property type="entry name" value="P-loop containing nucleoside triphosphate hydrolases"/>
    <property type="match status" value="1"/>
</dbReference>
<protein>
    <recommendedName>
        <fullName evidence="5">ABC transporter domain-containing protein</fullName>
    </recommendedName>
</protein>
<evidence type="ECO:0000256" key="1">
    <source>
        <dbReference type="ARBA" id="ARBA00005417"/>
    </source>
</evidence>
<name>A0A0P6Y0G8_9CHLR</name>
<proteinExistence type="inferred from homology"/>
<dbReference type="PANTHER" id="PTHR43335">
    <property type="entry name" value="ABC TRANSPORTER, ATP-BINDING PROTEIN"/>
    <property type="match status" value="1"/>
</dbReference>
<keyword evidence="4" id="KW-0067">ATP-binding</keyword>
<evidence type="ECO:0000256" key="4">
    <source>
        <dbReference type="ARBA" id="ARBA00022840"/>
    </source>
</evidence>
<dbReference type="PROSITE" id="PS50893">
    <property type="entry name" value="ABC_TRANSPORTER_2"/>
    <property type="match status" value="1"/>
</dbReference>
<dbReference type="Proteomes" id="UP000050501">
    <property type="component" value="Unassembled WGS sequence"/>
</dbReference>
<evidence type="ECO:0000256" key="3">
    <source>
        <dbReference type="ARBA" id="ARBA00022741"/>
    </source>
</evidence>
<dbReference type="Gene3D" id="3.40.50.300">
    <property type="entry name" value="P-loop containing nucleotide triphosphate hydrolases"/>
    <property type="match status" value="1"/>
</dbReference>
<dbReference type="InterPro" id="IPR027417">
    <property type="entry name" value="P-loop_NTPase"/>
</dbReference>
<dbReference type="InterPro" id="IPR003439">
    <property type="entry name" value="ABC_transporter-like_ATP-bd"/>
</dbReference>
<sequence>MELRIRELSKSYGTQVALRNVNLDFQPGTIALLGPNGSGKTTLLRCLASLTRPDHGQLWFDGIPYRRNLKLLRSQCGYLPQELDFPHNLTPRQLLEYLGTLKNISESGQVDYLLSALGLKSVADRPFGRLSGGQIRLTGIAQAFLGKPSLLLLDELTRGLDVEERERVFALARKSSSGRLIVFSTHDPPDVERFTEQAIVLQQGRVIFSGKTEDLHHHIPGYHF</sequence>
<organism evidence="6 7">
    <name type="scientific">Levilinea saccharolytica</name>
    <dbReference type="NCBI Taxonomy" id="229921"/>
    <lineage>
        <taxon>Bacteria</taxon>
        <taxon>Bacillati</taxon>
        <taxon>Chloroflexota</taxon>
        <taxon>Anaerolineae</taxon>
        <taxon>Anaerolineales</taxon>
        <taxon>Anaerolineaceae</taxon>
        <taxon>Levilinea</taxon>
    </lineage>
</organism>
<keyword evidence="7" id="KW-1185">Reference proteome</keyword>
<accession>A0A0P6Y0G8</accession>
<dbReference type="GO" id="GO:0005524">
    <property type="term" value="F:ATP binding"/>
    <property type="evidence" value="ECO:0007669"/>
    <property type="project" value="UniProtKB-KW"/>
</dbReference>
<dbReference type="STRING" id="229921.ADN01_01960"/>
<evidence type="ECO:0000313" key="7">
    <source>
        <dbReference type="Proteomes" id="UP000050501"/>
    </source>
</evidence>
<evidence type="ECO:0000256" key="2">
    <source>
        <dbReference type="ARBA" id="ARBA00022448"/>
    </source>
</evidence>
<comment type="caution">
    <text evidence="6">The sequence shown here is derived from an EMBL/GenBank/DDBJ whole genome shotgun (WGS) entry which is preliminary data.</text>
</comment>
<feature type="domain" description="ABC transporter" evidence="5">
    <location>
        <begin position="3"/>
        <end position="224"/>
    </location>
</feature>